<dbReference type="AlphaFoldDB" id="A0A5N5W6C0"/>
<dbReference type="OrthoDB" id="583768at2"/>
<keyword evidence="3" id="KW-1185">Reference proteome</keyword>
<gene>
    <name evidence="2" type="ORF">FRZ00_16690</name>
</gene>
<organism evidence="2 3">
    <name type="scientific">Streptomyces mobaraensis</name>
    <name type="common">Streptoverticillium mobaraense</name>
    <dbReference type="NCBI Taxonomy" id="35621"/>
    <lineage>
        <taxon>Bacteria</taxon>
        <taxon>Bacillati</taxon>
        <taxon>Actinomycetota</taxon>
        <taxon>Actinomycetes</taxon>
        <taxon>Kitasatosporales</taxon>
        <taxon>Streptomycetaceae</taxon>
        <taxon>Streptomyces</taxon>
    </lineage>
</organism>
<dbReference type="Proteomes" id="UP000327000">
    <property type="component" value="Unassembled WGS sequence"/>
</dbReference>
<evidence type="ECO:0000313" key="2">
    <source>
        <dbReference type="EMBL" id="KAB7843606.1"/>
    </source>
</evidence>
<dbReference type="EMBL" id="VOKX01000032">
    <property type="protein sequence ID" value="KAB7843606.1"/>
    <property type="molecule type" value="Genomic_DNA"/>
</dbReference>
<dbReference type="InterPro" id="IPR032708">
    <property type="entry name" value="McjB_C"/>
</dbReference>
<dbReference type="NCBIfam" id="NF033537">
    <property type="entry name" value="lasso_biosyn_B2"/>
    <property type="match status" value="1"/>
</dbReference>
<sequence length="146" mass="15865">MSAVVPRRAPVRLSPGRRLLALAAVALAGRLARRPPARIRALLTRLARGARPATYAEARAARAAVEAVSLRCASDEGCLPRSLATVLLCRARGQWPAWAVGVRARPPFGAHAWVEAEGRMVEERADASYFRVLFTVPAPRGRRPVR</sequence>
<dbReference type="RefSeq" id="WP_004949361.1">
    <property type="nucleotide sequence ID" value="NZ_JBFADJ010000058.1"/>
</dbReference>
<reference evidence="2 3" key="1">
    <citation type="journal article" date="2019" name="Microb. Cell Fact.">
        <title>Exploring novel herbicidin analogues by transcriptional regulator overexpression and MS/MS molecular networking.</title>
        <authorList>
            <person name="Shi Y."/>
            <person name="Gu R."/>
            <person name="Li Y."/>
            <person name="Wang X."/>
            <person name="Ren W."/>
            <person name="Li X."/>
            <person name="Wang L."/>
            <person name="Xie Y."/>
            <person name="Hong B."/>
        </authorList>
    </citation>
    <scope>NUCLEOTIDE SEQUENCE [LARGE SCALE GENOMIC DNA]</scope>
    <source>
        <strain evidence="2 3">US-43</strain>
    </source>
</reference>
<dbReference type="InterPro" id="IPR053521">
    <property type="entry name" value="McjB-like"/>
</dbReference>
<comment type="caution">
    <text evidence="2">The sequence shown here is derived from an EMBL/GenBank/DDBJ whole genome shotgun (WGS) entry which is preliminary data.</text>
</comment>
<evidence type="ECO:0000259" key="1">
    <source>
        <dbReference type="Pfam" id="PF13471"/>
    </source>
</evidence>
<feature type="domain" description="Microcin J25-processing protein McjB C-terminal" evidence="1">
    <location>
        <begin position="21"/>
        <end position="135"/>
    </location>
</feature>
<accession>A0A5N5W6C0</accession>
<evidence type="ECO:0000313" key="3">
    <source>
        <dbReference type="Proteomes" id="UP000327000"/>
    </source>
</evidence>
<proteinExistence type="predicted"/>
<name>A0A5N5W6C0_STRMB</name>
<dbReference type="Pfam" id="PF13471">
    <property type="entry name" value="Transglut_core3"/>
    <property type="match status" value="1"/>
</dbReference>
<protein>
    <submittedName>
        <fullName evidence="2">Lasso peptide biosynthesis B2 protein</fullName>
    </submittedName>
</protein>